<keyword evidence="3" id="KW-0326">Glycosidase</keyword>
<feature type="non-terminal residue" evidence="5">
    <location>
        <position position="1"/>
    </location>
</feature>
<accession>A0A0B1RXT4</accession>
<evidence type="ECO:0000256" key="3">
    <source>
        <dbReference type="RuleBase" id="RU361185"/>
    </source>
</evidence>
<proteinExistence type="inferred from homology"/>
<keyword evidence="3 5" id="KW-0378">Hydrolase</keyword>
<dbReference type="EMBL" id="KN612179">
    <property type="protein sequence ID" value="KHJ76012.1"/>
    <property type="molecule type" value="Genomic_DNA"/>
</dbReference>
<dbReference type="Gene3D" id="3.20.20.80">
    <property type="entry name" value="Glycosidases"/>
    <property type="match status" value="1"/>
</dbReference>
<keyword evidence="2" id="KW-0325">Glycoprotein</keyword>
<protein>
    <submittedName>
        <fullName evidence="5">Glycosyl hydrolase, family 31</fullName>
    </submittedName>
</protein>
<gene>
    <name evidence="5" type="ORF">OESDEN_24369</name>
</gene>
<dbReference type="SUPFAM" id="SSF74650">
    <property type="entry name" value="Galactose mutarotase-like"/>
    <property type="match status" value="1"/>
</dbReference>
<dbReference type="PANTHER" id="PTHR22762:SF133">
    <property type="entry name" value="P-TYPE DOMAIN-CONTAINING PROTEIN"/>
    <property type="match status" value="1"/>
</dbReference>
<dbReference type="InterPro" id="IPR017853">
    <property type="entry name" value="GH"/>
</dbReference>
<dbReference type="OrthoDB" id="1334205at2759"/>
<dbReference type="InterPro" id="IPR011013">
    <property type="entry name" value="Gal_mutarotase_sf_dom"/>
</dbReference>
<dbReference type="Proteomes" id="UP000053660">
    <property type="component" value="Unassembled WGS sequence"/>
</dbReference>
<dbReference type="CDD" id="cd14752">
    <property type="entry name" value="GH31_N"/>
    <property type="match status" value="1"/>
</dbReference>
<dbReference type="GO" id="GO:0004558">
    <property type="term" value="F:alpha-1,4-glucosidase activity"/>
    <property type="evidence" value="ECO:0007669"/>
    <property type="project" value="TreeGrafter"/>
</dbReference>
<comment type="similarity">
    <text evidence="1 3">Belongs to the glycosyl hydrolase 31 family.</text>
</comment>
<sequence>VNKKEGTQCLQLTTHNTNNVFYFTVVRKSTGRRLFDTSLGGLIFSDKFLQIATYLPSDAMYGWGENVHPTLKHNFSTYTTWGMLARDEPPSSDGLVTKNLYGVHPFYMVVEPDGNAHGVLILNSNAQEVTTAPGPALIYRTIGGNLDLYFFPGPTPEEVTQQYLALIGTPLLPAYWALGFQISRYGYKDLDDMITVIGRNVKAGIPLDIAVADIDYMDRYKDFTTGSNWAGLSSYVEKLHSQGMRSILIFDPAIQVDYDSFQRGISSNARFIEWERPDQVMRSIQDLYPLAKNTKIMLGVVWPDRHVAFPDFFDESGSTSNWWINEFSLYHNQV</sequence>
<evidence type="ECO:0000313" key="5">
    <source>
        <dbReference type="EMBL" id="KHJ76012.1"/>
    </source>
</evidence>
<dbReference type="Gene3D" id="2.60.40.1760">
    <property type="entry name" value="glycosyl hydrolase (family 31)"/>
    <property type="match status" value="1"/>
</dbReference>
<dbReference type="Pfam" id="PF01055">
    <property type="entry name" value="Glyco_hydro_31_2nd"/>
    <property type="match status" value="1"/>
</dbReference>
<name>A0A0B1RXT4_OESDE</name>
<dbReference type="GO" id="GO:0005975">
    <property type="term" value="P:carbohydrate metabolic process"/>
    <property type="evidence" value="ECO:0007669"/>
    <property type="project" value="InterPro"/>
</dbReference>
<reference evidence="5 6" key="1">
    <citation type="submission" date="2014-03" db="EMBL/GenBank/DDBJ databases">
        <title>Draft genome of the hookworm Oesophagostomum dentatum.</title>
        <authorList>
            <person name="Mitreva M."/>
        </authorList>
    </citation>
    <scope>NUCLEOTIDE SEQUENCE [LARGE SCALE GENOMIC DNA]</scope>
    <source>
        <strain evidence="5 6">OD-Hann</strain>
    </source>
</reference>
<feature type="domain" description="Glycoside hydrolase family 31 TIM barrel" evidence="4">
    <location>
        <begin position="170"/>
        <end position="330"/>
    </location>
</feature>
<keyword evidence="6" id="KW-1185">Reference proteome</keyword>
<dbReference type="InterPro" id="IPR000322">
    <property type="entry name" value="Glyco_hydro_31_TIM"/>
</dbReference>
<organism evidence="5 6">
    <name type="scientific">Oesophagostomum dentatum</name>
    <name type="common">Nodular worm</name>
    <dbReference type="NCBI Taxonomy" id="61180"/>
    <lineage>
        <taxon>Eukaryota</taxon>
        <taxon>Metazoa</taxon>
        <taxon>Ecdysozoa</taxon>
        <taxon>Nematoda</taxon>
        <taxon>Chromadorea</taxon>
        <taxon>Rhabditida</taxon>
        <taxon>Rhabditina</taxon>
        <taxon>Rhabditomorpha</taxon>
        <taxon>Strongyloidea</taxon>
        <taxon>Strongylidae</taxon>
        <taxon>Oesophagostomum</taxon>
    </lineage>
</organism>
<dbReference type="SUPFAM" id="SSF51445">
    <property type="entry name" value="(Trans)glycosidases"/>
    <property type="match status" value="1"/>
</dbReference>
<evidence type="ECO:0000256" key="2">
    <source>
        <dbReference type="ARBA" id="ARBA00023180"/>
    </source>
</evidence>
<evidence type="ECO:0000259" key="4">
    <source>
        <dbReference type="Pfam" id="PF01055"/>
    </source>
</evidence>
<feature type="non-terminal residue" evidence="5">
    <location>
        <position position="334"/>
    </location>
</feature>
<evidence type="ECO:0000313" key="6">
    <source>
        <dbReference type="Proteomes" id="UP000053660"/>
    </source>
</evidence>
<dbReference type="GO" id="GO:0030246">
    <property type="term" value="F:carbohydrate binding"/>
    <property type="evidence" value="ECO:0007669"/>
    <property type="project" value="InterPro"/>
</dbReference>
<dbReference type="AlphaFoldDB" id="A0A0B1RXT4"/>
<evidence type="ECO:0000256" key="1">
    <source>
        <dbReference type="ARBA" id="ARBA00007806"/>
    </source>
</evidence>
<dbReference type="PANTHER" id="PTHR22762">
    <property type="entry name" value="ALPHA-GLUCOSIDASE"/>
    <property type="match status" value="1"/>
</dbReference>